<dbReference type="InterPro" id="IPR002881">
    <property type="entry name" value="DUF58"/>
</dbReference>
<dbReference type="Proteomes" id="UP000036097">
    <property type="component" value="Unassembled WGS sequence"/>
</dbReference>
<evidence type="ECO:0000313" key="3">
    <source>
        <dbReference type="Proteomes" id="UP000036097"/>
    </source>
</evidence>
<dbReference type="Pfam" id="PF01882">
    <property type="entry name" value="DUF58"/>
    <property type="match status" value="1"/>
</dbReference>
<protein>
    <submittedName>
        <fullName evidence="2">Cytosolic protein</fullName>
    </submittedName>
</protein>
<reference evidence="2 3" key="1">
    <citation type="submission" date="2015-05" db="EMBL/GenBank/DDBJ databases">
        <title>Photobacterium galathea sp. nov.</title>
        <authorList>
            <person name="Machado H."/>
            <person name="Gram L."/>
        </authorList>
    </citation>
    <scope>NUCLEOTIDE SEQUENCE [LARGE SCALE GENOMIC DNA]</scope>
    <source>
        <strain evidence="2 3">CGMCC 1.12159</strain>
    </source>
</reference>
<sequence>MKNQATSLALPRHSDGVNVCLAELIQYKNQTVRWLAPAHSIWSQLSGKHQSRHKGRGMDFAEVRPYQPGDDIRAIDWRVTARSGKTHTKLFTEEREQPVMLLVDLSTSMQFGSTLMLKSVQAAHFASLLSWLTVAEQDRIGAVIFTDQQITECKPRSRQQGALHVINALINAQTQQLSNLGQPSSQRFSDALKRLAHLCPKGSEIVIISDFYQLTENDRRRLSQLRQHNRIQFVHLSDPLEAGQTPYRGTAFVTDDQQSTWIDFSASKTRHGLSQLYDDQQQFLHAFCKRMAVPLHSISAAIPLLTQLGQLNGHSYTSFSEQLITGGAND</sequence>
<evidence type="ECO:0000259" key="1">
    <source>
        <dbReference type="Pfam" id="PF01882"/>
    </source>
</evidence>
<accession>A0A0J1GZM3</accession>
<dbReference type="RefSeq" id="WP_047879276.1">
    <property type="nucleotide sequence ID" value="NZ_LDOT01000016.1"/>
</dbReference>
<dbReference type="AlphaFoldDB" id="A0A0J1GZM3"/>
<dbReference type="SUPFAM" id="SSF53300">
    <property type="entry name" value="vWA-like"/>
    <property type="match status" value="1"/>
</dbReference>
<dbReference type="OrthoDB" id="9776116at2"/>
<keyword evidence="3" id="KW-1185">Reference proteome</keyword>
<comment type="caution">
    <text evidence="2">The sequence shown here is derived from an EMBL/GenBank/DDBJ whole genome shotgun (WGS) entry which is preliminary data.</text>
</comment>
<dbReference type="EMBL" id="LDOT01000016">
    <property type="protein sequence ID" value="KLV05073.1"/>
    <property type="molecule type" value="Genomic_DNA"/>
</dbReference>
<proteinExistence type="predicted"/>
<feature type="domain" description="DUF58" evidence="1">
    <location>
        <begin position="62"/>
        <end position="280"/>
    </location>
</feature>
<organism evidence="2 3">
    <name type="scientific">Photobacterium aquae</name>
    <dbReference type="NCBI Taxonomy" id="1195763"/>
    <lineage>
        <taxon>Bacteria</taxon>
        <taxon>Pseudomonadati</taxon>
        <taxon>Pseudomonadota</taxon>
        <taxon>Gammaproteobacteria</taxon>
        <taxon>Vibrionales</taxon>
        <taxon>Vibrionaceae</taxon>
        <taxon>Photobacterium</taxon>
    </lineage>
</organism>
<dbReference type="Gene3D" id="3.40.50.410">
    <property type="entry name" value="von Willebrand factor, type A domain"/>
    <property type="match status" value="1"/>
</dbReference>
<dbReference type="STRING" id="1195763.ABT56_12775"/>
<dbReference type="PANTHER" id="PTHR33608:SF12">
    <property type="entry name" value="DUF58 DOMAIN-CONTAINING PROTEIN"/>
    <property type="match status" value="1"/>
</dbReference>
<gene>
    <name evidence="2" type="ORF">ABT56_12775</name>
</gene>
<evidence type="ECO:0000313" key="2">
    <source>
        <dbReference type="EMBL" id="KLV05073.1"/>
    </source>
</evidence>
<dbReference type="PATRIC" id="fig|1195763.3.peg.2702"/>
<dbReference type="InterPro" id="IPR036465">
    <property type="entry name" value="vWFA_dom_sf"/>
</dbReference>
<dbReference type="PANTHER" id="PTHR33608">
    <property type="entry name" value="BLL2464 PROTEIN"/>
    <property type="match status" value="1"/>
</dbReference>
<name>A0A0J1GZM3_9GAMM</name>